<dbReference type="EMBL" id="MU275991">
    <property type="protein sequence ID" value="KAI0044190.1"/>
    <property type="molecule type" value="Genomic_DNA"/>
</dbReference>
<accession>A0ACB8RKS6</accession>
<evidence type="ECO:0000313" key="2">
    <source>
        <dbReference type="Proteomes" id="UP000814033"/>
    </source>
</evidence>
<name>A0ACB8RKS6_9AGAM</name>
<reference evidence="1" key="1">
    <citation type="submission" date="2021-02" db="EMBL/GenBank/DDBJ databases">
        <authorList>
            <consortium name="DOE Joint Genome Institute"/>
            <person name="Ahrendt S."/>
            <person name="Looney B.P."/>
            <person name="Miyauchi S."/>
            <person name="Morin E."/>
            <person name="Drula E."/>
            <person name="Courty P.E."/>
            <person name="Chicoki N."/>
            <person name="Fauchery L."/>
            <person name="Kohler A."/>
            <person name="Kuo A."/>
            <person name="Labutti K."/>
            <person name="Pangilinan J."/>
            <person name="Lipzen A."/>
            <person name="Riley R."/>
            <person name="Andreopoulos W."/>
            <person name="He G."/>
            <person name="Johnson J."/>
            <person name="Barry K.W."/>
            <person name="Grigoriev I.V."/>
            <person name="Nagy L."/>
            <person name="Hibbett D."/>
            <person name="Henrissat B."/>
            <person name="Matheny P.B."/>
            <person name="Labbe J."/>
            <person name="Martin F."/>
        </authorList>
    </citation>
    <scope>NUCLEOTIDE SEQUENCE</scope>
    <source>
        <strain evidence="1">FP105234-sp</strain>
    </source>
</reference>
<sequence length="522" mass="55795">MLSTLTNIILVLIYSIIGYVLPLVIVFFVDIWVAGTLVLRRASQTMQLQSFISTYSTMEHLFVPGFVRTTSRSMARVLRQLTAHIVSTATIALQCLDEYALNALDAADQLAFAIYTIGSDPLVHACAWLLLGSIISSLEVTFDLYLDYLEFHALQPASLVDSTDADASCSTTLDSDLSGSTAIASDLDPTFAASSPKSRLGDHADYHKSFNDEDSELLARLRDSKLPKEVRSDVFRPELKSALNPLATTFTPLALMNPNVLCVKYGFSLEAAVESSKIVGKKTVLNPLAAPFCPRVLVATKTTTKATLNPLAPAFNPAGSVKVPARKEVTSASKSGLDAAIYTPRPASVFPTGGLDLSSTKSSLNASALAFVPAVALTVSKKPFTFNANAPKFTPRFVNVAPTTPSFDSASDPLPALSSMSDILAALPPVPPFPSSHSFNLFPLPTPPSPTPISSSVSFSSPHTPSAALLSLRSSATCPTLIPCVWGETDSDSETSVTDTLVDAEERWEKVELLLRGEQMCL</sequence>
<gene>
    <name evidence="1" type="ORF">FA95DRAFT_297072</name>
</gene>
<organism evidence="1 2">
    <name type="scientific">Auriscalpium vulgare</name>
    <dbReference type="NCBI Taxonomy" id="40419"/>
    <lineage>
        <taxon>Eukaryota</taxon>
        <taxon>Fungi</taxon>
        <taxon>Dikarya</taxon>
        <taxon>Basidiomycota</taxon>
        <taxon>Agaricomycotina</taxon>
        <taxon>Agaricomycetes</taxon>
        <taxon>Russulales</taxon>
        <taxon>Auriscalpiaceae</taxon>
        <taxon>Auriscalpium</taxon>
    </lineage>
</organism>
<evidence type="ECO:0000313" key="1">
    <source>
        <dbReference type="EMBL" id="KAI0044190.1"/>
    </source>
</evidence>
<dbReference type="Proteomes" id="UP000814033">
    <property type="component" value="Unassembled WGS sequence"/>
</dbReference>
<comment type="caution">
    <text evidence="1">The sequence shown here is derived from an EMBL/GenBank/DDBJ whole genome shotgun (WGS) entry which is preliminary data.</text>
</comment>
<reference evidence="1" key="2">
    <citation type="journal article" date="2022" name="New Phytol.">
        <title>Evolutionary transition to the ectomycorrhizal habit in the genomes of a hyperdiverse lineage of mushroom-forming fungi.</title>
        <authorList>
            <person name="Looney B."/>
            <person name="Miyauchi S."/>
            <person name="Morin E."/>
            <person name="Drula E."/>
            <person name="Courty P.E."/>
            <person name="Kohler A."/>
            <person name="Kuo A."/>
            <person name="LaButti K."/>
            <person name="Pangilinan J."/>
            <person name="Lipzen A."/>
            <person name="Riley R."/>
            <person name="Andreopoulos W."/>
            <person name="He G."/>
            <person name="Johnson J."/>
            <person name="Nolan M."/>
            <person name="Tritt A."/>
            <person name="Barry K.W."/>
            <person name="Grigoriev I.V."/>
            <person name="Nagy L.G."/>
            <person name="Hibbett D."/>
            <person name="Henrissat B."/>
            <person name="Matheny P.B."/>
            <person name="Labbe J."/>
            <person name="Martin F.M."/>
        </authorList>
    </citation>
    <scope>NUCLEOTIDE SEQUENCE</scope>
    <source>
        <strain evidence="1">FP105234-sp</strain>
    </source>
</reference>
<keyword evidence="2" id="KW-1185">Reference proteome</keyword>
<protein>
    <submittedName>
        <fullName evidence="1">Uncharacterized protein</fullName>
    </submittedName>
</protein>
<proteinExistence type="predicted"/>